<proteinExistence type="predicted"/>
<protein>
    <submittedName>
        <fullName evidence="2">Aminoglycoside phosphotransferase family protein</fullName>
    </submittedName>
</protein>
<dbReference type="Gene3D" id="3.90.1200.10">
    <property type="match status" value="1"/>
</dbReference>
<dbReference type="Pfam" id="PF01636">
    <property type="entry name" value="APH"/>
    <property type="match status" value="1"/>
</dbReference>
<dbReference type="InterPro" id="IPR002575">
    <property type="entry name" value="Aminoglycoside_PTrfase"/>
</dbReference>
<evidence type="ECO:0000313" key="3">
    <source>
        <dbReference type="Proteomes" id="UP001206312"/>
    </source>
</evidence>
<dbReference type="Proteomes" id="UP001206312">
    <property type="component" value="Unassembled WGS sequence"/>
</dbReference>
<dbReference type="RefSeq" id="WP_252741350.1">
    <property type="nucleotide sequence ID" value="NZ_JAMXIB010000006.1"/>
</dbReference>
<evidence type="ECO:0000259" key="1">
    <source>
        <dbReference type="Pfam" id="PF01636"/>
    </source>
</evidence>
<gene>
    <name evidence="2" type="ORF">NG653_08910</name>
</gene>
<feature type="domain" description="Aminoglycoside phosphotransferase" evidence="1">
    <location>
        <begin position="22"/>
        <end position="248"/>
    </location>
</feature>
<dbReference type="PANTHER" id="PTHR21064:SF5">
    <property type="entry name" value="SLR1880 PROTEIN"/>
    <property type="match status" value="1"/>
</dbReference>
<name>A0ABT1AZ93_9FLAO</name>
<dbReference type="InterPro" id="IPR011009">
    <property type="entry name" value="Kinase-like_dom_sf"/>
</dbReference>
<dbReference type="SUPFAM" id="SSF56112">
    <property type="entry name" value="Protein kinase-like (PK-like)"/>
    <property type="match status" value="1"/>
</dbReference>
<dbReference type="EMBL" id="JAMXIB010000006">
    <property type="protein sequence ID" value="MCO5724972.1"/>
    <property type="molecule type" value="Genomic_DNA"/>
</dbReference>
<reference evidence="2 3" key="1">
    <citation type="submission" date="2022-06" db="EMBL/GenBank/DDBJ databases">
        <authorList>
            <person name="Xuan X."/>
        </authorList>
    </citation>
    <scope>NUCLEOTIDE SEQUENCE [LARGE SCALE GENOMIC DNA]</scope>
    <source>
        <strain evidence="2 3">2V75</strain>
    </source>
</reference>
<sequence length="351" mass="38814">MPAHRAREVLARFGVEGDRMHLERIAQGYINDTYRVLEGETPVYLLQRVNTDVFGSPEQVMENILALLPHLRGPGYAGLELVKTPEGDYWVRGEQGDFWRVFTYLPGSMAHAQTSNPETAREAGRILGRFHQLVADIPATALNTPLPRFHDLAWRMAQLEQAVGEGLADRLEATGPLLTLGRDLASFCGQIPFGRFPWRVCHNDAKLSNILFDSESGKALCLIDLDTLMPGHLIWDFGDAARTVVSPAAEDGAQTGPPEIDLALYSAYLSGWKESGFAWEAEEGRWLSHGAVLMPTLHGIRALADYLLGDRYYTPAYPGQNLERARNLLGFAQAGLAALPGLQQTFREVFG</sequence>
<accession>A0ABT1AZ93</accession>
<evidence type="ECO:0000313" key="2">
    <source>
        <dbReference type="EMBL" id="MCO5724972.1"/>
    </source>
</evidence>
<organism evidence="2 3">
    <name type="scientific">Robiginitalea marina</name>
    <dbReference type="NCBI Taxonomy" id="2954105"/>
    <lineage>
        <taxon>Bacteria</taxon>
        <taxon>Pseudomonadati</taxon>
        <taxon>Bacteroidota</taxon>
        <taxon>Flavobacteriia</taxon>
        <taxon>Flavobacteriales</taxon>
        <taxon>Flavobacteriaceae</taxon>
        <taxon>Robiginitalea</taxon>
    </lineage>
</organism>
<dbReference type="PANTHER" id="PTHR21064">
    <property type="entry name" value="AMINOGLYCOSIDE PHOSPHOTRANSFERASE DOMAIN-CONTAINING PROTEIN-RELATED"/>
    <property type="match status" value="1"/>
</dbReference>
<comment type="caution">
    <text evidence="2">The sequence shown here is derived from an EMBL/GenBank/DDBJ whole genome shotgun (WGS) entry which is preliminary data.</text>
</comment>
<keyword evidence="3" id="KW-1185">Reference proteome</keyword>
<dbReference type="InterPro" id="IPR050249">
    <property type="entry name" value="Pseudomonas-type_ThrB"/>
</dbReference>